<organism evidence="1 2">
    <name type="scientific">Candidatus Saccharimonas aalborgensis</name>
    <dbReference type="NCBI Taxonomy" id="1332188"/>
    <lineage>
        <taxon>Bacteria</taxon>
        <taxon>Candidatus Saccharimonadota</taxon>
        <taxon>Candidatus Saccharimonadia</taxon>
        <taxon>Candidatus Saccharimonadales</taxon>
        <taxon>Candidatus Saccharimonadaceae</taxon>
        <taxon>Candidatus Saccharimonas</taxon>
    </lineage>
</organism>
<proteinExistence type="predicted"/>
<accession>R4PL58</accession>
<dbReference type="RefSeq" id="WP_015641758.1">
    <property type="nucleotide sequence ID" value="NC_021219.1"/>
</dbReference>
<dbReference type="STRING" id="1332188.L336_0605"/>
<sequence length="202" mass="20118">MKQSIKSALAISAGMVAVVGAVLTPVGVGAVSSTSNTTVTAQIQPVITISSGPTVNISITPNGTGLASSNSDTVLVSTNRSTGYTLNLKDADATTSLGASITAHTGTVASPTALTTNNTWGFRVDDATAYTGFTAGPTTAETNVAALTSTKWAGITAAGANIKTTSSPGANNSTTVWYAAKVDTTIADGNYSDVVTYTATTN</sequence>
<dbReference type="AlphaFoldDB" id="R4PL58"/>
<dbReference type="EMBL" id="CP005957">
    <property type="protein sequence ID" value="AGL62308.1"/>
    <property type="molecule type" value="Genomic_DNA"/>
</dbReference>
<evidence type="ECO:0000313" key="2">
    <source>
        <dbReference type="Proteomes" id="UP000013893"/>
    </source>
</evidence>
<evidence type="ECO:0000313" key="1">
    <source>
        <dbReference type="EMBL" id="AGL62308.1"/>
    </source>
</evidence>
<evidence type="ECO:0008006" key="3">
    <source>
        <dbReference type="Google" id="ProtNLM"/>
    </source>
</evidence>
<dbReference type="Proteomes" id="UP000013893">
    <property type="component" value="Chromosome"/>
</dbReference>
<gene>
    <name evidence="1" type="ORF">L336_0605</name>
</gene>
<dbReference type="KEGG" id="saal:L336_0605"/>
<protein>
    <recommendedName>
        <fullName evidence="3">WxL domain-containing protein</fullName>
    </recommendedName>
</protein>
<reference evidence="1 2" key="1">
    <citation type="journal article" date="2013" name="Nat. Biotechnol.">
        <title>Genome sequences of rare, uncultured bacteria obtained by differential coverage binning of multiple metagenomes.</title>
        <authorList>
            <person name="Albertsen M."/>
            <person name="Hugenholtz P."/>
            <person name="Skarshewski A."/>
            <person name="Nielsen K.L."/>
            <person name="Tyson G.W."/>
            <person name="Nielsen P.H."/>
        </authorList>
    </citation>
    <scope>NUCLEOTIDE SEQUENCE [LARGE SCALE GENOMIC DNA]</scope>
    <source>
        <strain evidence="1">TM71</strain>
    </source>
</reference>
<keyword evidence="2" id="KW-1185">Reference proteome</keyword>
<dbReference type="HOGENOM" id="CLU_1352588_0_0_0"/>
<name>R4PL58_9BACT</name>